<sequence length="120" mass="13282">MSAMTTCEAAAVGLQTHTSVAFPPPAGGFAHILVQDNLNAPRFEKGDVLLADLSRTEWRYDGIYVLDLHGRQVVRYVQDRGSKGLYVYYLAAMELGEFIHKDKLRVLAAITAVNCTRRVA</sequence>
<keyword evidence="2" id="KW-1185">Reference proteome</keyword>
<evidence type="ECO:0000313" key="1">
    <source>
        <dbReference type="EMBL" id="MDZ7511320.1"/>
    </source>
</evidence>
<organism evidence="1 2">
    <name type="scientific">Stenotrophomonas muris</name>
    <dbReference type="NCBI Taxonomy" id="2963283"/>
    <lineage>
        <taxon>Bacteria</taxon>
        <taxon>Pseudomonadati</taxon>
        <taxon>Pseudomonadota</taxon>
        <taxon>Gammaproteobacteria</taxon>
        <taxon>Lysobacterales</taxon>
        <taxon>Lysobacteraceae</taxon>
        <taxon>Stenotrophomonas</taxon>
    </lineage>
</organism>
<gene>
    <name evidence="1" type="ORF">U5F72_05800</name>
</gene>
<name>A0ABU5MEY5_9GAMM</name>
<accession>A0ABU5MEY5</accession>
<dbReference type="RefSeq" id="WP_171427820.1">
    <property type="nucleotide sequence ID" value="NZ_JAXUAC010000007.1"/>
</dbReference>
<dbReference type="Proteomes" id="UP001290894">
    <property type="component" value="Unassembled WGS sequence"/>
</dbReference>
<protein>
    <recommendedName>
        <fullName evidence="3">Peptidase S24/S26A/S26B/S26C domain-containing protein</fullName>
    </recommendedName>
</protein>
<evidence type="ECO:0008006" key="3">
    <source>
        <dbReference type="Google" id="ProtNLM"/>
    </source>
</evidence>
<comment type="caution">
    <text evidence="1">The sequence shown here is derived from an EMBL/GenBank/DDBJ whole genome shotgun (WGS) entry which is preliminary data.</text>
</comment>
<dbReference type="EMBL" id="JAXUAC010000007">
    <property type="protein sequence ID" value="MDZ7511320.1"/>
    <property type="molecule type" value="Genomic_DNA"/>
</dbReference>
<proteinExistence type="predicted"/>
<evidence type="ECO:0000313" key="2">
    <source>
        <dbReference type="Proteomes" id="UP001290894"/>
    </source>
</evidence>
<reference evidence="1 2" key="1">
    <citation type="submission" date="2023-12" db="EMBL/GenBank/DDBJ databases">
        <title>'Antibacterial potential of Stenotrophomonas maltophilia cystic fibrosis isolates' (manuscript under preparation).</title>
        <authorList>
            <person name="Crisan C.V."/>
            <person name="Pettis M."/>
            <person name="Goldberg J.B."/>
        </authorList>
    </citation>
    <scope>NUCLEOTIDE SEQUENCE [LARGE SCALE GENOMIC DNA]</scope>
    <source>
        <strain evidence="1 2">CCV155</strain>
    </source>
</reference>